<feature type="transmembrane region" description="Helical" evidence="8">
    <location>
        <begin position="590"/>
        <end position="611"/>
    </location>
</feature>
<evidence type="ECO:0000256" key="4">
    <source>
        <dbReference type="ARBA" id="ARBA00022741"/>
    </source>
</evidence>
<evidence type="ECO:0000256" key="7">
    <source>
        <dbReference type="ARBA" id="ARBA00023136"/>
    </source>
</evidence>
<feature type="domain" description="ABC transporter" evidence="9">
    <location>
        <begin position="759"/>
        <end position="1001"/>
    </location>
</feature>
<protein>
    <recommendedName>
        <fullName evidence="9">ABC transporter domain-containing protein</fullName>
    </recommendedName>
</protein>
<dbReference type="Pfam" id="PF00005">
    <property type="entry name" value="ABC_tran"/>
    <property type="match status" value="2"/>
</dbReference>
<dbReference type="InterPro" id="IPR027417">
    <property type="entry name" value="P-loop_NTPase"/>
</dbReference>
<dbReference type="SUPFAM" id="SSF52540">
    <property type="entry name" value="P-loop containing nucleoside triphosphate hydrolases"/>
    <property type="match status" value="2"/>
</dbReference>
<dbReference type="InterPro" id="IPR003593">
    <property type="entry name" value="AAA+_ATPase"/>
</dbReference>
<dbReference type="SMART" id="SM00382">
    <property type="entry name" value="AAA"/>
    <property type="match status" value="2"/>
</dbReference>
<keyword evidence="3 8" id="KW-0812">Transmembrane</keyword>
<feature type="transmembrane region" description="Helical" evidence="8">
    <location>
        <begin position="1098"/>
        <end position="1117"/>
    </location>
</feature>
<evidence type="ECO:0000256" key="5">
    <source>
        <dbReference type="ARBA" id="ARBA00022840"/>
    </source>
</evidence>
<feature type="transmembrane region" description="Helical" evidence="8">
    <location>
        <begin position="678"/>
        <end position="702"/>
    </location>
</feature>
<organism evidence="10 11">
    <name type="scientific">Hyaloperonospora brassicae</name>
    <name type="common">Brassica downy mildew</name>
    <name type="synonym">Peronospora brassicae</name>
    <dbReference type="NCBI Taxonomy" id="162125"/>
    <lineage>
        <taxon>Eukaryota</taxon>
        <taxon>Sar</taxon>
        <taxon>Stramenopiles</taxon>
        <taxon>Oomycota</taxon>
        <taxon>Peronosporomycetes</taxon>
        <taxon>Peronosporales</taxon>
        <taxon>Peronosporaceae</taxon>
        <taxon>Hyaloperonospora</taxon>
    </lineage>
</organism>
<feature type="transmembrane region" description="Helical" evidence="8">
    <location>
        <begin position="1199"/>
        <end position="1217"/>
    </location>
</feature>
<evidence type="ECO:0000256" key="1">
    <source>
        <dbReference type="ARBA" id="ARBA00004141"/>
    </source>
</evidence>
<keyword evidence="2" id="KW-0813">Transport</keyword>
<keyword evidence="11" id="KW-1185">Reference proteome</keyword>
<dbReference type="CDD" id="cd03232">
    <property type="entry name" value="ABCG_PDR_domain2"/>
    <property type="match status" value="1"/>
</dbReference>
<dbReference type="GO" id="GO:0005524">
    <property type="term" value="F:ATP binding"/>
    <property type="evidence" value="ECO:0007669"/>
    <property type="project" value="UniProtKB-KW"/>
</dbReference>
<feature type="transmembrane region" description="Helical" evidence="8">
    <location>
        <begin position="1330"/>
        <end position="1352"/>
    </location>
</feature>
<feature type="transmembrane region" description="Helical" evidence="8">
    <location>
        <begin position="452"/>
        <end position="471"/>
    </location>
</feature>
<keyword evidence="7 8" id="KW-0472">Membrane</keyword>
<dbReference type="GO" id="GO:0140359">
    <property type="term" value="F:ABC-type transporter activity"/>
    <property type="evidence" value="ECO:0007669"/>
    <property type="project" value="InterPro"/>
</dbReference>
<accession>A0AAV0T450</accession>
<name>A0AAV0T450_HYABA</name>
<dbReference type="FunFam" id="3.40.50.300:FF:000289">
    <property type="entry name" value="ABC transporter G family member 31"/>
    <property type="match status" value="1"/>
</dbReference>
<dbReference type="EMBL" id="CANTFL010000108">
    <property type="protein sequence ID" value="CAI5714052.1"/>
    <property type="molecule type" value="Genomic_DNA"/>
</dbReference>
<keyword evidence="4" id="KW-0547">Nucleotide-binding</keyword>
<feature type="transmembrane region" description="Helical" evidence="8">
    <location>
        <begin position="1129"/>
        <end position="1149"/>
    </location>
</feature>
<dbReference type="PROSITE" id="PS50893">
    <property type="entry name" value="ABC_TRANSPORTER_2"/>
    <property type="match status" value="2"/>
</dbReference>
<evidence type="ECO:0000256" key="6">
    <source>
        <dbReference type="ARBA" id="ARBA00022989"/>
    </source>
</evidence>
<dbReference type="GO" id="GO:0016887">
    <property type="term" value="F:ATP hydrolysis activity"/>
    <property type="evidence" value="ECO:0007669"/>
    <property type="project" value="InterPro"/>
</dbReference>
<dbReference type="Gene3D" id="3.40.50.300">
    <property type="entry name" value="P-loop containing nucleotide triphosphate hydrolases"/>
    <property type="match status" value="2"/>
</dbReference>
<evidence type="ECO:0000313" key="10">
    <source>
        <dbReference type="EMBL" id="CAI5714052.1"/>
    </source>
</evidence>
<dbReference type="Pfam" id="PF01061">
    <property type="entry name" value="ABC2_membrane"/>
    <property type="match status" value="2"/>
</dbReference>
<reference evidence="10" key="1">
    <citation type="submission" date="2022-12" db="EMBL/GenBank/DDBJ databases">
        <authorList>
            <person name="Webb A."/>
        </authorList>
    </citation>
    <scope>NUCLEOTIDE SEQUENCE</scope>
    <source>
        <strain evidence="10">Hp1</strain>
    </source>
</reference>
<dbReference type="Proteomes" id="UP001162031">
    <property type="component" value="Unassembled WGS sequence"/>
</dbReference>
<evidence type="ECO:0000259" key="9">
    <source>
        <dbReference type="PROSITE" id="PS50893"/>
    </source>
</evidence>
<keyword evidence="6 8" id="KW-1133">Transmembrane helix</keyword>
<comment type="subcellular location">
    <subcellularLocation>
        <location evidence="1">Membrane</location>
        <topology evidence="1">Multi-pass membrane protein</topology>
    </subcellularLocation>
</comment>
<evidence type="ECO:0000256" key="3">
    <source>
        <dbReference type="ARBA" id="ARBA00022692"/>
    </source>
</evidence>
<feature type="transmembrane region" description="Helical" evidence="8">
    <location>
        <begin position="533"/>
        <end position="554"/>
    </location>
</feature>
<evidence type="ECO:0000256" key="8">
    <source>
        <dbReference type="SAM" id="Phobius"/>
    </source>
</evidence>
<dbReference type="PANTHER" id="PTHR19241">
    <property type="entry name" value="ATP-BINDING CASSETTE TRANSPORTER"/>
    <property type="match status" value="1"/>
</dbReference>
<evidence type="ECO:0000256" key="2">
    <source>
        <dbReference type="ARBA" id="ARBA00022448"/>
    </source>
</evidence>
<evidence type="ECO:0000313" key="11">
    <source>
        <dbReference type="Proteomes" id="UP001162031"/>
    </source>
</evidence>
<proteinExistence type="predicted"/>
<dbReference type="InterPro" id="IPR003439">
    <property type="entry name" value="ABC_transporter-like_ATP-bd"/>
</dbReference>
<feature type="transmembrane region" description="Helical" evidence="8">
    <location>
        <begin position="1170"/>
        <end position="1193"/>
    </location>
</feature>
<sequence length="1360" mass="149570">MGAKDHKGAGVPSIEYDDAKTLLAQGSSALHEHVASRLKASRGKALPQIEVRFKDVSVSADIAVQDATNKETQLPTLSNELRKTVNSLVARKHTATKRILKGVTGVFKPGTMTLVLGQPESGKSSLMKLLSGRFPPDKDITIEGDITYNGTPAKELRRLLPQLVSYVPQRDKHYPELTVKETLEFAHAACGGKLSERDASQLVNGTAAENAGALEAARAMAKHYPNVVIQQLGLENCQHTIVGDAMIRGVSGGERKRVTTGEMAFGNKHVMMMDEISTGLDSAATFDIITMYRSLTKSFCKTMVISLQQPPPEVFALFDNVMLLNAGHLMYHGPCTEVQGYFNSLGFRCPPTRDIADFLLNLGTSEQYQYEAKLDRERAPIRAPSEFARAFEQSSIYAQTLQEVDKPVRTNLVEDMEDTIENQPEFSQSFWESTSLLVNRQLINTRRDASSLFGRLLVNTMIALLCSIVYFQSDLADVQVAMGIMFESVMNLSVGQTAQVPTYMAAREVFYKQRRANFYRTASYVVASAVDQAFPVVLETVIYGTIIYWMCGFVSSFNGFAAFLVVLCLTNLALAAFFFFLASASPNLNIAGPLSSVAVVYVCVFAGYTITKDQIPSYLIWLYWANPISWGIRALAVSQYNDSRFDTCTYDGIDYCADYGMKMGKFLLGTYGVPSGAFWLWGGMAFMIGTYVFFLVLSCFALEYHRFERPEVAILTTETKPKTTYNYVAIETPRGSNRCNELKFSVSHERDNYFVPVAVAFKDLWYSVPDPTDSKKTLDLLKGISGYALPGTITALMGSSGAGKTTLMNVIAGRMTGGKIRGQVFVNGHPATDLTIRRCTGFCEQMDIHAESATFREALTFSAFLRQSADVPDDRKYDSVTECLSLLDLNSIADKIIRGSSVEQMKRLTIGVELAAQPSVLFLDEPTSGLDARSAKLIVDGVRKVADTGRTVVCTIHQPSAEVFGLFDSLLLLKRGGETVFAGDLGENAHEMVAYFESTDGVAKLEEKSNPASWMLEVIGAGVGNNNGSKTDFAGSFRASRHYELLQSTLESEGICRPSASVAVLHFETKRAASNLTQLKFLFQRFSNLYWRTPSFNLTRFAVSLVLGLGYGITYAGSEYQSYSSVNSGLGMVYMVVIFIGTISFNALIPVAAEGRAVYYRERASQTYSTFWYFVGFGVMEIPYAAVSVLLFLAPLFPMVGFSGLGLFFICWLVLLLQVLHQAYVAILLAFLLPNLEIAEIAGVVWNMLGYLFSGFSPPASSLPSAIVWVYRITPMRFSIAAFSSAVFGACSSESDLGCTQMTNTPPSIAANLTVQGYLETNFLIKHSEVWQSIGALALFVLVIGLLALVAMRFCNYQKK</sequence>
<feature type="transmembrane region" description="Helical" evidence="8">
    <location>
        <begin position="561"/>
        <end position="584"/>
    </location>
</feature>
<dbReference type="FunFam" id="3.40.50.300:FF:000528">
    <property type="entry name" value="ABC transporter G family member 31"/>
    <property type="match status" value="1"/>
</dbReference>
<gene>
    <name evidence="10" type="ORF">HBR001_LOCUS1169</name>
</gene>
<comment type="caution">
    <text evidence="10">The sequence shown here is derived from an EMBL/GenBank/DDBJ whole genome shotgun (WGS) entry which is preliminary data.</text>
</comment>
<dbReference type="InterPro" id="IPR034003">
    <property type="entry name" value="ABCG_PDR_2"/>
</dbReference>
<keyword evidence="5" id="KW-0067">ATP-binding</keyword>
<dbReference type="GO" id="GO:0016020">
    <property type="term" value="C:membrane"/>
    <property type="evidence" value="ECO:0007669"/>
    <property type="project" value="UniProtKB-SubCell"/>
</dbReference>
<dbReference type="InterPro" id="IPR013525">
    <property type="entry name" value="ABC2_TM"/>
</dbReference>
<feature type="domain" description="ABC transporter" evidence="9">
    <location>
        <begin position="85"/>
        <end position="351"/>
    </location>
</feature>
<feature type="transmembrane region" description="Helical" evidence="8">
    <location>
        <begin position="1224"/>
        <end position="1249"/>
    </location>
</feature>